<keyword evidence="2" id="KW-1185">Reference proteome</keyword>
<dbReference type="AlphaFoldDB" id="A0A926ERG8"/>
<reference evidence="1" key="1">
    <citation type="submission" date="2020-08" db="EMBL/GenBank/DDBJ databases">
        <title>Genome public.</title>
        <authorList>
            <person name="Liu C."/>
            <person name="Sun Q."/>
        </authorList>
    </citation>
    <scope>NUCLEOTIDE SEQUENCE</scope>
    <source>
        <strain evidence="1">BX21</strain>
    </source>
</reference>
<protein>
    <submittedName>
        <fullName evidence="1">Uncharacterized protein</fullName>
    </submittedName>
</protein>
<proteinExistence type="predicted"/>
<accession>A0A926ERG8</accession>
<comment type="caution">
    <text evidence="1">The sequence shown here is derived from an EMBL/GenBank/DDBJ whole genome shotgun (WGS) entry which is preliminary data.</text>
</comment>
<name>A0A926ERG8_9FIRM</name>
<organism evidence="1 2">
    <name type="scientific">Paratissierella segnis</name>
    <dbReference type="NCBI Taxonomy" id="2763679"/>
    <lineage>
        <taxon>Bacteria</taxon>
        <taxon>Bacillati</taxon>
        <taxon>Bacillota</taxon>
        <taxon>Tissierellia</taxon>
        <taxon>Tissierellales</taxon>
        <taxon>Tissierellaceae</taxon>
        <taxon>Paratissierella</taxon>
    </lineage>
</organism>
<dbReference type="EMBL" id="JACRTG010000012">
    <property type="protein sequence ID" value="MBC8587501.1"/>
    <property type="molecule type" value="Genomic_DNA"/>
</dbReference>
<evidence type="ECO:0000313" key="1">
    <source>
        <dbReference type="EMBL" id="MBC8587501.1"/>
    </source>
</evidence>
<sequence length="375" mass="44424">MKYEEFLEDSNVNNFSMDYYNAKAAHCIHLHEGIEKRVAFALIKKEAIINILNYKKKVVDDWREQLIKNKHTSSLPSEEFEYINLNISSDFALEMLINEFFSHIHSIFDLVAFLLNETVLQRSIKKTEGVSYNKVIEELENNKQHLDLLEILQGIKDNDWYKYIDDFNNLAKHRYLANIESTSYLDTSEIVVNISEFERKGKHEEEEAFDVIYICFDEVLIFLNDVFSYIKKELPNIKFEDRYHRDDMYYKAQISTDSGSSGANAFLITGSKTYKKDDELYISIVTIDDELNRVKLNDENHVVRVFLKNRREDDLPYAYAEHVPTYKLRSRYDYIKYKVKTSSEIEKVMILDFFEPKKIYGNRLTDDINLIVNNK</sequence>
<dbReference type="Proteomes" id="UP000601171">
    <property type="component" value="Unassembled WGS sequence"/>
</dbReference>
<evidence type="ECO:0000313" key="2">
    <source>
        <dbReference type="Proteomes" id="UP000601171"/>
    </source>
</evidence>
<gene>
    <name evidence="1" type="ORF">H8707_04510</name>
</gene>